<dbReference type="Pfam" id="PF00578">
    <property type="entry name" value="AhpC-TSA"/>
    <property type="match status" value="1"/>
</dbReference>
<dbReference type="GO" id="GO:0016209">
    <property type="term" value="F:antioxidant activity"/>
    <property type="evidence" value="ECO:0007669"/>
    <property type="project" value="InterPro"/>
</dbReference>
<feature type="domain" description="Thioredoxin" evidence="6">
    <location>
        <begin position="353"/>
        <end position="495"/>
    </location>
</feature>
<feature type="signal peptide" evidence="5">
    <location>
        <begin position="1"/>
        <end position="19"/>
    </location>
</feature>
<dbReference type="OrthoDB" id="1095575at2"/>
<protein>
    <submittedName>
        <fullName evidence="7">TlpA family protein disulfide reductase</fullName>
    </submittedName>
</protein>
<keyword evidence="2" id="KW-0201">Cytochrome c-type biogenesis</keyword>
<evidence type="ECO:0000256" key="2">
    <source>
        <dbReference type="ARBA" id="ARBA00022748"/>
    </source>
</evidence>
<dbReference type="CDD" id="cd02966">
    <property type="entry name" value="TlpA_like_family"/>
    <property type="match status" value="1"/>
</dbReference>
<dbReference type="EMBL" id="SDHZ01000002">
    <property type="protein sequence ID" value="RXK83213.1"/>
    <property type="molecule type" value="Genomic_DNA"/>
</dbReference>
<dbReference type="InterPro" id="IPR036249">
    <property type="entry name" value="Thioredoxin-like_sf"/>
</dbReference>
<dbReference type="GO" id="GO:0030313">
    <property type="term" value="C:cell envelope"/>
    <property type="evidence" value="ECO:0007669"/>
    <property type="project" value="UniProtKB-SubCell"/>
</dbReference>
<dbReference type="PANTHER" id="PTHR42852">
    <property type="entry name" value="THIOL:DISULFIDE INTERCHANGE PROTEIN DSBE"/>
    <property type="match status" value="1"/>
</dbReference>
<comment type="caution">
    <text evidence="7">The sequence shown here is derived from an EMBL/GenBank/DDBJ whole genome shotgun (WGS) entry which is preliminary data.</text>
</comment>
<keyword evidence="3" id="KW-1015">Disulfide bond</keyword>
<dbReference type="PANTHER" id="PTHR42852:SF6">
    <property type="entry name" value="THIOL:DISULFIDE INTERCHANGE PROTEIN DSBE"/>
    <property type="match status" value="1"/>
</dbReference>
<dbReference type="GO" id="GO:0017004">
    <property type="term" value="P:cytochrome complex assembly"/>
    <property type="evidence" value="ECO:0007669"/>
    <property type="project" value="UniProtKB-KW"/>
</dbReference>
<dbReference type="SUPFAM" id="SSF52833">
    <property type="entry name" value="Thioredoxin-like"/>
    <property type="match status" value="1"/>
</dbReference>
<sequence length="495" mass="56185">MNKWINTMAALCFSGAAIAQMAPTVFSGQLKTPANTPLHLKHLDGTDISIPVNEKGAFKVTLPAVTPGFYSAEAIGTVYLRPGLQLNAAIGKDGAYIFTGNGARENNLVKQLKAALPAFLPQAEEGFTQEVYMMEVPLFLQKLNAFEQYGRTAIAEIQDTFYRSVAIKNLYFFCNDLLNNYSLYYGTDLKKQEAFYKLMQSPEKKDSTFSAKLHKAYEDSRVKKLDSTQKKMLDQRLYNDWKADDAVLFRNSQYYRMAVSNNITHLMYTKYMKGMSADAGRERQMLLQRQIAMENIPDEWIKGYYNHSFTANALKMVQDSAKREKIYRDFLAGNSTPEQREDIKKIYNNAVAYSDNNAAPDFIYTSVKGEKVSLKSLRGKYVYIDVWATWCGPCKAEIPHLTKVEEDYHGRNISFVSLSVDQPGDKNKWVDYVNGHQLKGIQLMADKAFDSEFIQKFNINAIPRFILISPEGKIISADAKRPSDPQLRTQLNALL</sequence>
<evidence type="ECO:0000259" key="6">
    <source>
        <dbReference type="PROSITE" id="PS51352"/>
    </source>
</evidence>
<dbReference type="InterPro" id="IPR000866">
    <property type="entry name" value="AhpC/TSA"/>
</dbReference>
<evidence type="ECO:0000256" key="1">
    <source>
        <dbReference type="ARBA" id="ARBA00004196"/>
    </source>
</evidence>
<evidence type="ECO:0000313" key="8">
    <source>
        <dbReference type="Proteomes" id="UP000290545"/>
    </source>
</evidence>
<evidence type="ECO:0000256" key="5">
    <source>
        <dbReference type="SAM" id="SignalP"/>
    </source>
</evidence>
<evidence type="ECO:0000256" key="3">
    <source>
        <dbReference type="ARBA" id="ARBA00023157"/>
    </source>
</evidence>
<dbReference type="InterPro" id="IPR013766">
    <property type="entry name" value="Thioredoxin_domain"/>
</dbReference>
<evidence type="ECO:0000313" key="7">
    <source>
        <dbReference type="EMBL" id="RXK83213.1"/>
    </source>
</evidence>
<proteinExistence type="predicted"/>
<dbReference type="PROSITE" id="PS51352">
    <property type="entry name" value="THIOREDOXIN_2"/>
    <property type="match status" value="1"/>
</dbReference>
<keyword evidence="8" id="KW-1185">Reference proteome</keyword>
<dbReference type="GO" id="GO:0016491">
    <property type="term" value="F:oxidoreductase activity"/>
    <property type="evidence" value="ECO:0007669"/>
    <property type="project" value="InterPro"/>
</dbReference>
<dbReference type="Gene3D" id="3.40.30.10">
    <property type="entry name" value="Glutaredoxin"/>
    <property type="match status" value="1"/>
</dbReference>
<reference evidence="7 8" key="1">
    <citation type="submission" date="2019-01" db="EMBL/GenBank/DDBJ databases">
        <title>Filimonas sp. strain TTM-71.</title>
        <authorList>
            <person name="Chen W.-M."/>
        </authorList>
    </citation>
    <scope>NUCLEOTIDE SEQUENCE [LARGE SCALE GENOMIC DNA]</scope>
    <source>
        <strain evidence="7 8">TTM-71</strain>
    </source>
</reference>
<dbReference type="Proteomes" id="UP000290545">
    <property type="component" value="Unassembled WGS sequence"/>
</dbReference>
<dbReference type="RefSeq" id="WP_129004268.1">
    <property type="nucleotide sequence ID" value="NZ_SDHZ01000002.1"/>
</dbReference>
<dbReference type="AlphaFoldDB" id="A0A4Q1D5T0"/>
<organism evidence="7 8">
    <name type="scientific">Filimonas effusa</name>
    <dbReference type="NCBI Taxonomy" id="2508721"/>
    <lineage>
        <taxon>Bacteria</taxon>
        <taxon>Pseudomonadati</taxon>
        <taxon>Bacteroidota</taxon>
        <taxon>Chitinophagia</taxon>
        <taxon>Chitinophagales</taxon>
        <taxon>Chitinophagaceae</taxon>
        <taxon>Filimonas</taxon>
    </lineage>
</organism>
<keyword evidence="5" id="KW-0732">Signal</keyword>
<evidence type="ECO:0000256" key="4">
    <source>
        <dbReference type="ARBA" id="ARBA00023284"/>
    </source>
</evidence>
<gene>
    <name evidence="7" type="ORF">ESB13_13940</name>
</gene>
<name>A0A4Q1D5T0_9BACT</name>
<feature type="chain" id="PRO_5020958712" evidence="5">
    <location>
        <begin position="20"/>
        <end position="495"/>
    </location>
</feature>
<comment type="subcellular location">
    <subcellularLocation>
        <location evidence="1">Cell envelope</location>
    </subcellularLocation>
</comment>
<keyword evidence="4" id="KW-0676">Redox-active center</keyword>
<accession>A0A4Q1D5T0</accession>
<dbReference type="InterPro" id="IPR050553">
    <property type="entry name" value="Thioredoxin_ResA/DsbE_sf"/>
</dbReference>